<dbReference type="SUPFAM" id="SSF55931">
    <property type="entry name" value="Glutamine synthetase/guanido kinase"/>
    <property type="match status" value="1"/>
</dbReference>
<evidence type="ECO:0000256" key="8">
    <source>
        <dbReference type="RuleBase" id="RU000384"/>
    </source>
</evidence>
<keyword evidence="5" id="KW-0067">ATP-binding</keyword>
<name>A0A4Y9ERV0_9SPHN</name>
<dbReference type="PANTHER" id="PTHR43785">
    <property type="entry name" value="GAMMA-GLUTAMYLPUTRESCINE SYNTHETASE"/>
    <property type="match status" value="1"/>
</dbReference>
<evidence type="ECO:0000259" key="9">
    <source>
        <dbReference type="PROSITE" id="PS51987"/>
    </source>
</evidence>
<proteinExistence type="inferred from homology"/>
<keyword evidence="6" id="KW-0460">Magnesium</keyword>
<evidence type="ECO:0000256" key="3">
    <source>
        <dbReference type="ARBA" id="ARBA00022598"/>
    </source>
</evidence>
<evidence type="ECO:0000313" key="10">
    <source>
        <dbReference type="EMBL" id="TFU06080.1"/>
    </source>
</evidence>
<keyword evidence="4" id="KW-0547">Nucleotide-binding</keyword>
<evidence type="ECO:0000256" key="4">
    <source>
        <dbReference type="ARBA" id="ARBA00022741"/>
    </source>
</evidence>
<comment type="similarity">
    <text evidence="2 7 8">Belongs to the glutamine synthetase family.</text>
</comment>
<dbReference type="Gene3D" id="3.10.20.70">
    <property type="entry name" value="Glutamine synthetase, N-terminal domain"/>
    <property type="match status" value="1"/>
</dbReference>
<organism evidence="10 11">
    <name type="scientific">Glacieibacterium arshaanense</name>
    <dbReference type="NCBI Taxonomy" id="2511025"/>
    <lineage>
        <taxon>Bacteria</taxon>
        <taxon>Pseudomonadati</taxon>
        <taxon>Pseudomonadota</taxon>
        <taxon>Alphaproteobacteria</taxon>
        <taxon>Sphingomonadales</taxon>
        <taxon>Sphingosinicellaceae</taxon>
        <taxon>Glacieibacterium</taxon>
    </lineage>
</organism>
<gene>
    <name evidence="10" type="ORF">EUV02_03430</name>
</gene>
<dbReference type="InterPro" id="IPR014746">
    <property type="entry name" value="Gln_synth/guanido_kin_cat_dom"/>
</dbReference>
<evidence type="ECO:0000313" key="11">
    <source>
        <dbReference type="Proteomes" id="UP000297737"/>
    </source>
</evidence>
<dbReference type="OrthoDB" id="9807095at2"/>
<dbReference type="GO" id="GO:0006598">
    <property type="term" value="P:polyamine catabolic process"/>
    <property type="evidence" value="ECO:0007669"/>
    <property type="project" value="TreeGrafter"/>
</dbReference>
<dbReference type="AlphaFoldDB" id="A0A4Y9ERV0"/>
<comment type="caution">
    <text evidence="10">The sequence shown here is derived from an EMBL/GenBank/DDBJ whole genome shotgun (WGS) entry which is preliminary data.</text>
</comment>
<dbReference type="Gene3D" id="3.30.590.10">
    <property type="entry name" value="Glutamine synthetase/guanido kinase, catalytic domain"/>
    <property type="match status" value="1"/>
</dbReference>
<keyword evidence="11" id="KW-1185">Reference proteome</keyword>
<evidence type="ECO:0000256" key="1">
    <source>
        <dbReference type="ARBA" id="ARBA00001946"/>
    </source>
</evidence>
<evidence type="ECO:0000256" key="5">
    <source>
        <dbReference type="ARBA" id="ARBA00022840"/>
    </source>
</evidence>
<dbReference type="SUPFAM" id="SSF54368">
    <property type="entry name" value="Glutamine synthetase, N-terminal domain"/>
    <property type="match status" value="1"/>
</dbReference>
<dbReference type="PROSITE" id="PS51987">
    <property type="entry name" value="GS_CATALYTIC"/>
    <property type="match status" value="1"/>
</dbReference>
<evidence type="ECO:0000256" key="7">
    <source>
        <dbReference type="PROSITE-ProRule" id="PRU01331"/>
    </source>
</evidence>
<keyword evidence="3" id="KW-0436">Ligase</keyword>
<dbReference type="GO" id="GO:0006542">
    <property type="term" value="P:glutamine biosynthetic process"/>
    <property type="evidence" value="ECO:0007669"/>
    <property type="project" value="InterPro"/>
</dbReference>
<dbReference type="InterPro" id="IPR036651">
    <property type="entry name" value="Gln_synt_N_sf"/>
</dbReference>
<reference evidence="10 11" key="1">
    <citation type="submission" date="2019-02" db="EMBL/GenBank/DDBJ databases">
        <title>Polymorphobacter sp. isolated from the lake at the Tibet of China.</title>
        <authorList>
            <person name="Li A."/>
        </authorList>
    </citation>
    <scope>NUCLEOTIDE SEQUENCE [LARGE SCALE GENOMIC DNA]</scope>
    <source>
        <strain evidence="10 11">DJ1R-1</strain>
    </source>
</reference>
<dbReference type="FunFam" id="3.30.590.10:FF:000005">
    <property type="entry name" value="Probable glutamine synthetase"/>
    <property type="match status" value="1"/>
</dbReference>
<dbReference type="PROSITE" id="PS00181">
    <property type="entry name" value="GLNA_ATP"/>
    <property type="match status" value="1"/>
</dbReference>
<evidence type="ECO:0000256" key="6">
    <source>
        <dbReference type="ARBA" id="ARBA00022842"/>
    </source>
</evidence>
<dbReference type="Proteomes" id="UP000297737">
    <property type="component" value="Unassembled WGS sequence"/>
</dbReference>
<dbReference type="InterPro" id="IPR008146">
    <property type="entry name" value="Gln_synth_cat_dom"/>
</dbReference>
<comment type="cofactor">
    <cofactor evidence="1">
        <name>Mg(2+)</name>
        <dbReference type="ChEBI" id="CHEBI:18420"/>
    </cofactor>
</comment>
<protein>
    <submittedName>
        <fullName evidence="10">Glutamine synthetase</fullName>
    </submittedName>
</protein>
<dbReference type="EMBL" id="SIHO01000001">
    <property type="protein sequence ID" value="TFU06080.1"/>
    <property type="molecule type" value="Genomic_DNA"/>
</dbReference>
<dbReference type="GO" id="GO:0004356">
    <property type="term" value="F:glutamine synthetase activity"/>
    <property type="evidence" value="ECO:0007669"/>
    <property type="project" value="InterPro"/>
</dbReference>
<dbReference type="GO" id="GO:0005524">
    <property type="term" value="F:ATP binding"/>
    <property type="evidence" value="ECO:0007669"/>
    <property type="project" value="UniProtKB-KW"/>
</dbReference>
<dbReference type="SMART" id="SM01230">
    <property type="entry name" value="Gln-synt_C"/>
    <property type="match status" value="1"/>
</dbReference>
<accession>A0A4Y9ERV0</accession>
<dbReference type="InterPro" id="IPR027303">
    <property type="entry name" value="Gln_synth_gly_rich_site"/>
</dbReference>
<feature type="domain" description="GS catalytic" evidence="9">
    <location>
        <begin position="150"/>
        <end position="484"/>
    </location>
</feature>
<sequence length="484" mass="53601">MRSFALQGNRCNTKANPVPTAAERQLIADRKLYYAKVAAELEDWLTRHGIVEVECMVPDMNGIVRGKVLPAAKMVKSVQGGALKIASSILIVTVTGDYPEDPAVAPFQDPDMTLVPDPTSLRIAPYFKVPTAVVIADPYGRDHQPVEIYPRNLLKKVIGLYAARGWKALVAPEVEFFLTSINTDPDIPLKPPIGRNGRAETASEPYGLDAINEFEEIIDKIYEHSEKAGLDLDTMIHEAGAAQLEINFNHGDPLLLADQVVLFKRIVRQVALENGMYATFMAKPMDDQPGSAMHLHQSVVDIETGLNLFADADGHDSPLFRSHVAGLQQHLPQIALMFAPNVNSFRRMRPSHDAPINVQWGLDNRSCGLRVPISDPENRRIENRLPGADANPYLSMAASLVAGYIGMIEESEPRAQIDGSAYRMARTLPRTLNEALDKFTHARAVRNLLGEPFFDAFAAIKFAELEAYQDVVTAWEREHLLLKV</sequence>
<dbReference type="PANTHER" id="PTHR43785:SF3">
    <property type="entry name" value="GS CATALYTIC DOMAIN-CONTAINING PROTEIN"/>
    <property type="match status" value="1"/>
</dbReference>
<evidence type="ECO:0000256" key="2">
    <source>
        <dbReference type="ARBA" id="ARBA00009897"/>
    </source>
</evidence>
<dbReference type="Pfam" id="PF00120">
    <property type="entry name" value="Gln-synt_C"/>
    <property type="match status" value="1"/>
</dbReference>